<reference evidence="1" key="1">
    <citation type="journal article" date="2014" name="Front. Microbiol.">
        <title>High frequency of phylogenetically diverse reductive dehalogenase-homologous genes in deep subseafloor sedimentary metagenomes.</title>
        <authorList>
            <person name="Kawai M."/>
            <person name="Futagami T."/>
            <person name="Toyoda A."/>
            <person name="Takaki Y."/>
            <person name="Nishi S."/>
            <person name="Hori S."/>
            <person name="Arai W."/>
            <person name="Tsubouchi T."/>
            <person name="Morono Y."/>
            <person name="Uchiyama I."/>
            <person name="Ito T."/>
            <person name="Fujiyama A."/>
            <person name="Inagaki F."/>
            <person name="Takami H."/>
        </authorList>
    </citation>
    <scope>NUCLEOTIDE SEQUENCE</scope>
    <source>
        <strain evidence="1">Expedition CK06-06</strain>
    </source>
</reference>
<organism evidence="1">
    <name type="scientific">marine sediment metagenome</name>
    <dbReference type="NCBI Taxonomy" id="412755"/>
    <lineage>
        <taxon>unclassified sequences</taxon>
        <taxon>metagenomes</taxon>
        <taxon>ecological metagenomes</taxon>
    </lineage>
</organism>
<dbReference type="AlphaFoldDB" id="X0XW49"/>
<sequence>MNHPIGMKGYQLYIKQPINMRCQKQSVCTVEALGGRIANAPWFNVARNEKTFVAQASHAA</sequence>
<proteinExistence type="predicted"/>
<gene>
    <name evidence="1" type="ORF">S01H1_65740</name>
</gene>
<protein>
    <submittedName>
        <fullName evidence="1">Uncharacterized protein</fullName>
    </submittedName>
</protein>
<dbReference type="EMBL" id="BARS01043422">
    <property type="protein sequence ID" value="GAG39447.1"/>
    <property type="molecule type" value="Genomic_DNA"/>
</dbReference>
<feature type="non-terminal residue" evidence="1">
    <location>
        <position position="60"/>
    </location>
</feature>
<evidence type="ECO:0000313" key="1">
    <source>
        <dbReference type="EMBL" id="GAG39447.1"/>
    </source>
</evidence>
<name>X0XW49_9ZZZZ</name>
<accession>X0XW49</accession>
<comment type="caution">
    <text evidence="1">The sequence shown here is derived from an EMBL/GenBank/DDBJ whole genome shotgun (WGS) entry which is preliminary data.</text>
</comment>